<reference evidence="2 3" key="1">
    <citation type="submission" date="2022-12" db="EMBL/GenBank/DDBJ databases">
        <title>Metagenome assembled genome from gulf of manar.</title>
        <authorList>
            <person name="Kohli P."/>
            <person name="Pk S."/>
            <person name="Venkata Ramana C."/>
            <person name="Sasikala C."/>
        </authorList>
    </citation>
    <scope>NUCLEOTIDE SEQUENCE [LARGE SCALE GENOMIC DNA]</scope>
    <source>
        <strain evidence="2">JB008</strain>
    </source>
</reference>
<dbReference type="PROSITE" id="PS50801">
    <property type="entry name" value="STAS"/>
    <property type="match status" value="1"/>
</dbReference>
<comment type="caution">
    <text evidence="2">The sequence shown here is derived from an EMBL/GenBank/DDBJ whole genome shotgun (WGS) entry which is preliminary data.</text>
</comment>
<dbReference type="PANTHER" id="PTHR35849">
    <property type="entry name" value="BLR2341 PROTEIN"/>
    <property type="match status" value="1"/>
</dbReference>
<gene>
    <name evidence="2" type="ORF">PQJ61_05670</name>
</gene>
<protein>
    <submittedName>
        <fullName evidence="2">STAS domain-containing protein</fullName>
    </submittedName>
</protein>
<dbReference type="InterPro" id="IPR036513">
    <property type="entry name" value="STAS_dom_sf"/>
</dbReference>
<dbReference type="AlphaFoldDB" id="A0AAJ1MIF5"/>
<organism evidence="2 3">
    <name type="scientific">Candidatus Thalassospirochaeta sargassi</name>
    <dbReference type="NCBI Taxonomy" id="3119039"/>
    <lineage>
        <taxon>Bacteria</taxon>
        <taxon>Pseudomonadati</taxon>
        <taxon>Spirochaetota</taxon>
        <taxon>Spirochaetia</taxon>
        <taxon>Spirochaetales</taxon>
        <taxon>Spirochaetaceae</taxon>
        <taxon>Candidatus Thalassospirochaeta</taxon>
    </lineage>
</organism>
<evidence type="ECO:0000313" key="3">
    <source>
        <dbReference type="Proteomes" id="UP001221217"/>
    </source>
</evidence>
<name>A0AAJ1MIF5_9SPIO</name>
<accession>A0AAJ1MIF5</accession>
<sequence length="103" mass="11620">MKKDLESNLTIEYAAQAAESLKTYIRSEDNPVIDLSVVERIDLAGIQLLLSVEKTGENISKDVFFTGDLVSSVYERIFNCGFNTVFSDASEKLFKIRRNSSEF</sequence>
<dbReference type="EMBL" id="JAQQAL010000011">
    <property type="protein sequence ID" value="MDC7226233.1"/>
    <property type="molecule type" value="Genomic_DNA"/>
</dbReference>
<feature type="domain" description="STAS" evidence="1">
    <location>
        <begin position="1"/>
        <end position="103"/>
    </location>
</feature>
<dbReference type="Gene3D" id="3.30.750.24">
    <property type="entry name" value="STAS domain"/>
    <property type="match status" value="1"/>
</dbReference>
<dbReference type="PANTHER" id="PTHR35849:SF2">
    <property type="entry name" value="BLR2341 PROTEIN"/>
    <property type="match status" value="1"/>
</dbReference>
<dbReference type="InterPro" id="IPR002645">
    <property type="entry name" value="STAS_dom"/>
</dbReference>
<proteinExistence type="predicted"/>
<dbReference type="InterPro" id="IPR052746">
    <property type="entry name" value="MlaB_ABC_Transporter"/>
</dbReference>
<evidence type="ECO:0000313" key="2">
    <source>
        <dbReference type="EMBL" id="MDC7226233.1"/>
    </source>
</evidence>
<evidence type="ECO:0000259" key="1">
    <source>
        <dbReference type="PROSITE" id="PS50801"/>
    </source>
</evidence>
<dbReference type="Proteomes" id="UP001221217">
    <property type="component" value="Unassembled WGS sequence"/>
</dbReference>
<dbReference type="SUPFAM" id="SSF52091">
    <property type="entry name" value="SpoIIaa-like"/>
    <property type="match status" value="1"/>
</dbReference>